<gene>
    <name evidence="5" type="ORF">Q4F19_06560</name>
</gene>
<dbReference type="PANTHER" id="PTHR30146:SF153">
    <property type="entry name" value="LACTOSE OPERON REPRESSOR"/>
    <property type="match status" value="1"/>
</dbReference>
<keyword evidence="6" id="KW-1185">Reference proteome</keyword>
<dbReference type="InterPro" id="IPR028082">
    <property type="entry name" value="Peripla_BP_I"/>
</dbReference>
<evidence type="ECO:0000259" key="4">
    <source>
        <dbReference type="PROSITE" id="PS50932"/>
    </source>
</evidence>
<dbReference type="EMBL" id="JAUOTP010000002">
    <property type="protein sequence ID" value="MDO6414037.1"/>
    <property type="molecule type" value="Genomic_DNA"/>
</dbReference>
<dbReference type="GO" id="GO:0003677">
    <property type="term" value="F:DNA binding"/>
    <property type="evidence" value="ECO:0007669"/>
    <property type="project" value="UniProtKB-KW"/>
</dbReference>
<sequence length="343" mass="37308">MAGRPTIKEVSKIAGVSFKTVSRVLNNEKHVSDETRRRVEEAAASLNFRLNHAARALAGRKSFQVGLLFDNPSPYYSYHLQTGARQRCDELRHRLLVQPVDSESATLVADVLALIDETRLDGVILTPPVTESLALVEELERRGLPYVRVAPGARRTRGLVAAIDDVGAVREIVRHLIELGHRSIALIKGPENHSSSADRLAGYRAELEAHGIAFDPSLVIGGRYSFESGAAAAQILLTRPARPTAIFASNDDMAAGALAVAHQLEISVPGRLSIAGFDNTDLARAVWPPLTTIDQPVHDLAYAAVGLMLAENPSDRRMLLNYELIVRGSTGPVYRGRRTPGLR</sequence>
<dbReference type="PROSITE" id="PS50932">
    <property type="entry name" value="HTH_LACI_2"/>
    <property type="match status" value="1"/>
</dbReference>
<proteinExistence type="predicted"/>
<dbReference type="Gene3D" id="1.10.260.40">
    <property type="entry name" value="lambda repressor-like DNA-binding domains"/>
    <property type="match status" value="1"/>
</dbReference>
<organism evidence="5 6">
    <name type="scientific">Sphingomonas natans</name>
    <dbReference type="NCBI Taxonomy" id="3063330"/>
    <lineage>
        <taxon>Bacteria</taxon>
        <taxon>Pseudomonadati</taxon>
        <taxon>Pseudomonadota</taxon>
        <taxon>Alphaproteobacteria</taxon>
        <taxon>Sphingomonadales</taxon>
        <taxon>Sphingomonadaceae</taxon>
        <taxon>Sphingomonas</taxon>
    </lineage>
</organism>
<dbReference type="SUPFAM" id="SSF47413">
    <property type="entry name" value="lambda repressor-like DNA-binding domains"/>
    <property type="match status" value="1"/>
</dbReference>
<dbReference type="Gene3D" id="3.40.50.2300">
    <property type="match status" value="2"/>
</dbReference>
<evidence type="ECO:0000313" key="5">
    <source>
        <dbReference type="EMBL" id="MDO6414037.1"/>
    </source>
</evidence>
<feature type="domain" description="HTH lacI-type" evidence="4">
    <location>
        <begin position="5"/>
        <end position="59"/>
    </location>
</feature>
<dbReference type="Pfam" id="PF00356">
    <property type="entry name" value="LacI"/>
    <property type="match status" value="1"/>
</dbReference>
<evidence type="ECO:0000256" key="3">
    <source>
        <dbReference type="ARBA" id="ARBA00023163"/>
    </source>
</evidence>
<keyword evidence="2 5" id="KW-0238">DNA-binding</keyword>
<evidence type="ECO:0000256" key="1">
    <source>
        <dbReference type="ARBA" id="ARBA00023015"/>
    </source>
</evidence>
<dbReference type="SMART" id="SM00354">
    <property type="entry name" value="HTH_LACI"/>
    <property type="match status" value="1"/>
</dbReference>
<evidence type="ECO:0000313" key="6">
    <source>
        <dbReference type="Proteomes" id="UP001169764"/>
    </source>
</evidence>
<keyword evidence="3" id="KW-0804">Transcription</keyword>
<dbReference type="InterPro" id="IPR010982">
    <property type="entry name" value="Lambda_DNA-bd_dom_sf"/>
</dbReference>
<accession>A0ABT8Y6T8</accession>
<protein>
    <submittedName>
        <fullName evidence="5">LacI family DNA-binding transcriptional regulator</fullName>
    </submittedName>
</protein>
<dbReference type="Proteomes" id="UP001169764">
    <property type="component" value="Unassembled WGS sequence"/>
</dbReference>
<evidence type="ECO:0000256" key="2">
    <source>
        <dbReference type="ARBA" id="ARBA00023125"/>
    </source>
</evidence>
<dbReference type="CDD" id="cd01545">
    <property type="entry name" value="PBP1_SalR"/>
    <property type="match status" value="1"/>
</dbReference>
<dbReference type="Pfam" id="PF13377">
    <property type="entry name" value="Peripla_BP_3"/>
    <property type="match status" value="1"/>
</dbReference>
<name>A0ABT8Y6T8_9SPHN</name>
<dbReference type="CDD" id="cd01392">
    <property type="entry name" value="HTH_LacI"/>
    <property type="match status" value="1"/>
</dbReference>
<dbReference type="RefSeq" id="WP_303540876.1">
    <property type="nucleotide sequence ID" value="NZ_JAUOTP010000002.1"/>
</dbReference>
<keyword evidence="1" id="KW-0805">Transcription regulation</keyword>
<comment type="caution">
    <text evidence="5">The sequence shown here is derived from an EMBL/GenBank/DDBJ whole genome shotgun (WGS) entry which is preliminary data.</text>
</comment>
<dbReference type="InterPro" id="IPR046335">
    <property type="entry name" value="LacI/GalR-like_sensor"/>
</dbReference>
<reference evidence="5" key="1">
    <citation type="submission" date="2023-07" db="EMBL/GenBank/DDBJ databases">
        <authorList>
            <person name="Kim M."/>
        </authorList>
    </citation>
    <scope>NUCLEOTIDE SEQUENCE</scope>
    <source>
        <strain evidence="5">BIUV-7</strain>
    </source>
</reference>
<dbReference type="SUPFAM" id="SSF53822">
    <property type="entry name" value="Periplasmic binding protein-like I"/>
    <property type="match status" value="1"/>
</dbReference>
<dbReference type="InterPro" id="IPR000843">
    <property type="entry name" value="HTH_LacI"/>
</dbReference>
<dbReference type="PANTHER" id="PTHR30146">
    <property type="entry name" value="LACI-RELATED TRANSCRIPTIONAL REPRESSOR"/>
    <property type="match status" value="1"/>
</dbReference>